<dbReference type="OrthoDB" id="9804088at2"/>
<dbReference type="SUPFAM" id="SSF48179">
    <property type="entry name" value="6-phosphogluconate dehydrogenase C-terminal domain-like"/>
    <property type="match status" value="1"/>
</dbReference>
<dbReference type="GO" id="GO:0004455">
    <property type="term" value="F:ketol-acid reductoisomerase activity"/>
    <property type="evidence" value="ECO:0007669"/>
    <property type="project" value="UniProtKB-UniRule"/>
</dbReference>
<protein>
    <recommendedName>
        <fullName evidence="10">Ketol-acid reductoisomerase</fullName>
        <ecNumber evidence="10">1.1.1.86</ecNumber>
    </recommendedName>
</protein>
<feature type="binding site" evidence="11">
    <location>
        <position position="270"/>
    </location>
    <ligand>
        <name>substrate</name>
    </ligand>
</feature>
<evidence type="ECO:0000256" key="10">
    <source>
        <dbReference type="NCBIfam" id="TIGR00465"/>
    </source>
</evidence>
<dbReference type="GO" id="GO:0009097">
    <property type="term" value="P:isoleucine biosynthetic process"/>
    <property type="evidence" value="ECO:0007669"/>
    <property type="project" value="UniProtKB-UniRule"/>
</dbReference>
<dbReference type="Pfam" id="PF07991">
    <property type="entry name" value="KARI_N"/>
    <property type="match status" value="1"/>
</dbReference>
<comment type="pathway">
    <text evidence="2">Amino-acid biosynthesis; L-valine biosynthesis; L-valine from pyruvate: step 2/4.</text>
</comment>
<sequence>MAKINFGGVVENVVTREEFPLEKAQEVLKNETVAVIGYGVQGPGQALNQKDNGINVIIGQRKDSKTWDKAVADGWVPGETLFEIEEALEKGTIICYLLSDAAQIALWPTVKEHLTAGKALYFSHGFGITFNEQTDIIPPADVDVFLVAPKGSGTSLRRMFLEGRGLNSSFAIYQDATGKARDRVIALGIAVGSGYLFETDFKKEVYSDLTGERGTLMGAIQGIFAAQYQVLRDKGHSPSEAFNETVEELTQSLMPLVAENGMDWMYANCSTTAQRGALDWWKKFRDATAPVFKELYESVASGKESQRSIDSNSQPDYRVKLEEELKELRESEMWQAGAAVRSLRPENQPSEV</sequence>
<dbReference type="EMBL" id="FNZR01000001">
    <property type="protein sequence ID" value="SEK20660.1"/>
    <property type="molecule type" value="Genomic_DNA"/>
</dbReference>
<keyword evidence="8 11" id="KW-0560">Oxidoreductase</keyword>
<dbReference type="GO" id="GO:0046872">
    <property type="term" value="F:metal ion binding"/>
    <property type="evidence" value="ECO:0007669"/>
    <property type="project" value="UniProtKB-UniRule"/>
</dbReference>
<reference evidence="15" key="1">
    <citation type="submission" date="2016-10" db="EMBL/GenBank/DDBJ databases">
        <authorList>
            <person name="Varghese N."/>
            <person name="Submissions S."/>
        </authorList>
    </citation>
    <scope>NUCLEOTIDE SEQUENCE [LARGE SCALE GENOMIC DNA]</scope>
    <source>
        <strain evidence="15">Jip14</strain>
    </source>
</reference>
<dbReference type="InterPro" id="IPR013328">
    <property type="entry name" value="6PGD_dom2"/>
</dbReference>
<dbReference type="PROSITE" id="PS51851">
    <property type="entry name" value="KARI_C"/>
    <property type="match status" value="1"/>
</dbReference>
<dbReference type="RefSeq" id="WP_090602082.1">
    <property type="nucleotide sequence ID" value="NZ_FNZR01000001.1"/>
</dbReference>
<keyword evidence="15" id="KW-1185">Reference proteome</keyword>
<keyword evidence="14" id="KW-0413">Isomerase</keyword>
<keyword evidence="7 11" id="KW-0460">Magnesium</keyword>
<evidence type="ECO:0000259" key="12">
    <source>
        <dbReference type="PROSITE" id="PS51850"/>
    </source>
</evidence>
<evidence type="ECO:0000259" key="13">
    <source>
        <dbReference type="PROSITE" id="PS51851"/>
    </source>
</evidence>
<feature type="domain" description="KARI N-terminal Rossmann" evidence="12">
    <location>
        <begin position="10"/>
        <end position="199"/>
    </location>
</feature>
<dbReference type="Proteomes" id="UP000198916">
    <property type="component" value="Unassembled WGS sequence"/>
</dbReference>
<feature type="binding site" evidence="11">
    <location>
        <position position="212"/>
    </location>
    <ligand>
        <name>Mg(2+)</name>
        <dbReference type="ChEBI" id="CHEBI:18420"/>
        <label>1</label>
    </ligand>
</feature>
<dbReference type="GO" id="GO:0016853">
    <property type="term" value="F:isomerase activity"/>
    <property type="evidence" value="ECO:0007669"/>
    <property type="project" value="UniProtKB-KW"/>
</dbReference>
<evidence type="ECO:0000256" key="6">
    <source>
        <dbReference type="ARBA" id="ARBA00022723"/>
    </source>
</evidence>
<comment type="cofactor">
    <cofactor evidence="1">
        <name>Mg(2+)</name>
        <dbReference type="ChEBI" id="CHEBI:18420"/>
    </cofactor>
</comment>
<dbReference type="InterPro" id="IPR008927">
    <property type="entry name" value="6-PGluconate_DH-like_C_sf"/>
</dbReference>
<evidence type="ECO:0000256" key="1">
    <source>
        <dbReference type="ARBA" id="ARBA00001946"/>
    </source>
</evidence>
<dbReference type="EC" id="1.1.1.86" evidence="10"/>
<evidence type="ECO:0000313" key="14">
    <source>
        <dbReference type="EMBL" id="SEK20660.1"/>
    </source>
</evidence>
<evidence type="ECO:0000256" key="11">
    <source>
        <dbReference type="PROSITE-ProRule" id="PRU01198"/>
    </source>
</evidence>
<evidence type="ECO:0000256" key="5">
    <source>
        <dbReference type="ARBA" id="ARBA00022605"/>
    </source>
</evidence>
<keyword evidence="9 11" id="KW-0100">Branched-chain amino acid biosynthesis</keyword>
<dbReference type="Pfam" id="PF01450">
    <property type="entry name" value="KARI_C"/>
    <property type="match status" value="1"/>
</dbReference>
<evidence type="ECO:0000256" key="9">
    <source>
        <dbReference type="ARBA" id="ARBA00023304"/>
    </source>
</evidence>
<dbReference type="NCBIfam" id="TIGR00465">
    <property type="entry name" value="ilvC"/>
    <property type="match status" value="1"/>
</dbReference>
<gene>
    <name evidence="14" type="ORF">SAMN05421740_101211</name>
</gene>
<dbReference type="UniPathway" id="UPA00049">
    <property type="reaction ID" value="UER00060"/>
</dbReference>
<dbReference type="Gene3D" id="1.10.1040.10">
    <property type="entry name" value="N-(1-d-carboxylethyl)-l-norvaline Dehydrogenase, domain 2"/>
    <property type="match status" value="3"/>
</dbReference>
<dbReference type="InterPro" id="IPR013023">
    <property type="entry name" value="KARI"/>
</dbReference>
<dbReference type="GO" id="GO:0009099">
    <property type="term" value="P:L-valine biosynthetic process"/>
    <property type="evidence" value="ECO:0007669"/>
    <property type="project" value="UniProtKB-UniRule"/>
</dbReference>
<comment type="similarity">
    <text evidence="4 11">Belongs to the ketol-acid reductoisomerase family.</text>
</comment>
<evidence type="ECO:0000256" key="2">
    <source>
        <dbReference type="ARBA" id="ARBA00004864"/>
    </source>
</evidence>
<feature type="binding site" evidence="11">
    <location>
        <position position="208"/>
    </location>
    <ligand>
        <name>Mg(2+)</name>
        <dbReference type="ChEBI" id="CHEBI:18420"/>
        <label>2</label>
    </ligand>
</feature>
<dbReference type="InterPro" id="IPR013116">
    <property type="entry name" value="KARI_N"/>
</dbReference>
<dbReference type="PANTHER" id="PTHR21371:SF1">
    <property type="entry name" value="KETOL-ACID REDUCTOISOMERASE, MITOCHONDRIAL"/>
    <property type="match status" value="1"/>
</dbReference>
<dbReference type="InterPro" id="IPR000506">
    <property type="entry name" value="KARI_C"/>
</dbReference>
<evidence type="ECO:0000256" key="8">
    <source>
        <dbReference type="ARBA" id="ARBA00023002"/>
    </source>
</evidence>
<dbReference type="InterPro" id="IPR036291">
    <property type="entry name" value="NAD(P)-bd_dom_sf"/>
</dbReference>
<dbReference type="STRING" id="332977.SAMN05421740_101211"/>
<evidence type="ECO:0000256" key="4">
    <source>
        <dbReference type="ARBA" id="ARBA00010318"/>
    </source>
</evidence>
<dbReference type="UniPathway" id="UPA00047">
    <property type="reaction ID" value="UER00056"/>
</dbReference>
<name>A0A1H7F9F1_9SPHI</name>
<feature type="binding site" evidence="11">
    <location>
        <position position="208"/>
    </location>
    <ligand>
        <name>Mg(2+)</name>
        <dbReference type="ChEBI" id="CHEBI:18420"/>
        <label>1</label>
    </ligand>
</feature>
<evidence type="ECO:0000256" key="7">
    <source>
        <dbReference type="ARBA" id="ARBA00022842"/>
    </source>
</evidence>
<keyword evidence="6 11" id="KW-0479">Metal-binding</keyword>
<feature type="domain" description="KARI C-terminal knotted" evidence="13">
    <location>
        <begin position="200"/>
        <end position="347"/>
    </location>
</feature>
<feature type="binding site" evidence="11">
    <location>
        <position position="244"/>
    </location>
    <ligand>
        <name>Mg(2+)</name>
        <dbReference type="ChEBI" id="CHEBI:18420"/>
        <label>2</label>
    </ligand>
</feature>
<dbReference type="AlphaFoldDB" id="A0A1H7F9F1"/>
<comment type="pathway">
    <text evidence="3">Amino-acid biosynthesis; L-isoleucine biosynthesis; L-isoleucine from 2-oxobutanoate: step 2/4.</text>
</comment>
<evidence type="ECO:0000313" key="15">
    <source>
        <dbReference type="Proteomes" id="UP000198916"/>
    </source>
</evidence>
<proteinExistence type="inferred from homology"/>
<accession>A0A1H7F9F1</accession>
<feature type="binding site" evidence="11">
    <location>
        <position position="248"/>
    </location>
    <ligand>
        <name>Mg(2+)</name>
        <dbReference type="ChEBI" id="CHEBI:18420"/>
        <label>2</label>
    </ligand>
</feature>
<dbReference type="FunFam" id="1.10.1040.10:FF:000003">
    <property type="entry name" value="Ketol-acid reductoisomerase, mitochondrial"/>
    <property type="match status" value="1"/>
</dbReference>
<organism evidence="14 15">
    <name type="scientific">Parapedobacter koreensis</name>
    <dbReference type="NCBI Taxonomy" id="332977"/>
    <lineage>
        <taxon>Bacteria</taxon>
        <taxon>Pseudomonadati</taxon>
        <taxon>Bacteroidota</taxon>
        <taxon>Sphingobacteriia</taxon>
        <taxon>Sphingobacteriales</taxon>
        <taxon>Sphingobacteriaceae</taxon>
        <taxon>Parapedobacter</taxon>
    </lineage>
</organism>
<dbReference type="PROSITE" id="PS51850">
    <property type="entry name" value="KARI_N"/>
    <property type="match status" value="1"/>
</dbReference>
<keyword evidence="5 11" id="KW-0028">Amino-acid biosynthesis</keyword>
<dbReference type="Gene3D" id="3.40.50.720">
    <property type="entry name" value="NAD(P)-binding Rossmann-like Domain"/>
    <property type="match status" value="1"/>
</dbReference>
<dbReference type="PANTHER" id="PTHR21371">
    <property type="entry name" value="KETOL-ACID REDUCTOISOMERASE, MITOCHONDRIAL"/>
    <property type="match status" value="1"/>
</dbReference>
<evidence type="ECO:0000256" key="3">
    <source>
        <dbReference type="ARBA" id="ARBA00004885"/>
    </source>
</evidence>
<dbReference type="SUPFAM" id="SSF51735">
    <property type="entry name" value="NAD(P)-binding Rossmann-fold domains"/>
    <property type="match status" value="1"/>
</dbReference>